<organism evidence="1 2">
    <name type="scientific">Gigaspora margarita</name>
    <dbReference type="NCBI Taxonomy" id="4874"/>
    <lineage>
        <taxon>Eukaryota</taxon>
        <taxon>Fungi</taxon>
        <taxon>Fungi incertae sedis</taxon>
        <taxon>Mucoromycota</taxon>
        <taxon>Glomeromycotina</taxon>
        <taxon>Glomeromycetes</taxon>
        <taxon>Diversisporales</taxon>
        <taxon>Gigasporaceae</taxon>
        <taxon>Gigaspora</taxon>
    </lineage>
</organism>
<dbReference type="OrthoDB" id="2399543at2759"/>
<evidence type="ECO:0000313" key="1">
    <source>
        <dbReference type="EMBL" id="KAF0429609.1"/>
    </source>
</evidence>
<dbReference type="EMBL" id="WTPW01001539">
    <property type="protein sequence ID" value="KAF0429609.1"/>
    <property type="molecule type" value="Genomic_DNA"/>
</dbReference>
<dbReference type="SUPFAM" id="SSF52540">
    <property type="entry name" value="P-loop containing nucleoside triphosphate hydrolases"/>
    <property type="match status" value="1"/>
</dbReference>
<dbReference type="GO" id="GO:0003924">
    <property type="term" value="F:GTPase activity"/>
    <property type="evidence" value="ECO:0007669"/>
    <property type="project" value="InterPro"/>
</dbReference>
<protein>
    <submittedName>
        <fullName evidence="1">Uncharacterized protein</fullName>
    </submittedName>
</protein>
<evidence type="ECO:0000313" key="2">
    <source>
        <dbReference type="Proteomes" id="UP000439903"/>
    </source>
</evidence>
<dbReference type="Proteomes" id="UP000439903">
    <property type="component" value="Unassembled WGS sequence"/>
</dbReference>
<dbReference type="InterPro" id="IPR001806">
    <property type="entry name" value="Small_GTPase"/>
</dbReference>
<accession>A0A8H3X9Q2</accession>
<name>A0A8H3X9Q2_GIGMA</name>
<comment type="caution">
    <text evidence="1">The sequence shown here is derived from an EMBL/GenBank/DDBJ whole genome shotgun (WGS) entry which is preliminary data.</text>
</comment>
<keyword evidence="2" id="KW-1185">Reference proteome</keyword>
<dbReference type="Gene3D" id="3.40.50.300">
    <property type="entry name" value="P-loop containing nucleotide triphosphate hydrolases"/>
    <property type="match status" value="1"/>
</dbReference>
<proteinExistence type="predicted"/>
<dbReference type="GO" id="GO:0005525">
    <property type="term" value="F:GTP binding"/>
    <property type="evidence" value="ECO:0007669"/>
    <property type="project" value="InterPro"/>
</dbReference>
<sequence>MKFYLFCYYSYIDSAILVYDVSETDGLEKIKELSHEYTNTDSDYVTNKIPIMIIANKLDNYKQKSRDDLLKEIKNFVGVEFLYNITSKEEKTSASIEEILRKISDLNELTSRNNQLKPMMKHSIKLYLYGIPKKIIDSRQKQLEVLNQEMDGVKSFLSLVCSI</sequence>
<reference evidence="1 2" key="1">
    <citation type="journal article" date="2019" name="Environ. Microbiol.">
        <title>At the nexus of three kingdoms: the genome of the mycorrhizal fungus Gigaspora margarita provides insights into plant, endobacterial and fungal interactions.</title>
        <authorList>
            <person name="Venice F."/>
            <person name="Ghignone S."/>
            <person name="Salvioli di Fossalunga A."/>
            <person name="Amselem J."/>
            <person name="Novero M."/>
            <person name="Xianan X."/>
            <person name="Sedzielewska Toro K."/>
            <person name="Morin E."/>
            <person name="Lipzen A."/>
            <person name="Grigoriev I.V."/>
            <person name="Henrissat B."/>
            <person name="Martin F.M."/>
            <person name="Bonfante P."/>
        </authorList>
    </citation>
    <scope>NUCLEOTIDE SEQUENCE [LARGE SCALE GENOMIC DNA]</scope>
    <source>
        <strain evidence="1 2">BEG34</strain>
    </source>
</reference>
<dbReference type="Pfam" id="PF00071">
    <property type="entry name" value="Ras"/>
    <property type="match status" value="1"/>
</dbReference>
<dbReference type="InterPro" id="IPR027417">
    <property type="entry name" value="P-loop_NTPase"/>
</dbReference>
<gene>
    <name evidence="1" type="ORF">F8M41_005662</name>
</gene>
<dbReference type="AlphaFoldDB" id="A0A8H3X9Q2"/>